<evidence type="ECO:0000256" key="1">
    <source>
        <dbReference type="ARBA" id="ARBA00022679"/>
    </source>
</evidence>
<proteinExistence type="predicted"/>
<reference evidence="3 4" key="1">
    <citation type="submission" date="2024-01" db="EMBL/GenBank/DDBJ databases">
        <title>A draft genome for the cacao thread blight pathogen Marasmiellus scandens.</title>
        <authorList>
            <person name="Baruah I.K."/>
            <person name="Leung J."/>
            <person name="Bukari Y."/>
            <person name="Amoako-Attah I."/>
            <person name="Meinhardt L.W."/>
            <person name="Bailey B.A."/>
            <person name="Cohen S.P."/>
        </authorList>
    </citation>
    <scope>NUCLEOTIDE SEQUENCE [LARGE SCALE GENOMIC DNA]</scope>
    <source>
        <strain evidence="3 4">GH-19</strain>
    </source>
</reference>
<keyword evidence="2" id="KW-0949">S-adenosyl-L-methionine</keyword>
<dbReference type="Proteomes" id="UP001498398">
    <property type="component" value="Unassembled WGS sequence"/>
</dbReference>
<dbReference type="InterPro" id="IPR051654">
    <property type="entry name" value="Meroterpenoid_MTases"/>
</dbReference>
<protein>
    <submittedName>
        <fullName evidence="3">Uncharacterized protein</fullName>
    </submittedName>
</protein>
<evidence type="ECO:0000313" key="4">
    <source>
        <dbReference type="Proteomes" id="UP001498398"/>
    </source>
</evidence>
<keyword evidence="1" id="KW-0808">Transferase</keyword>
<dbReference type="PANTHER" id="PTHR35897:SF1">
    <property type="entry name" value="METHYLTRANSFERASE AUSD"/>
    <property type="match status" value="1"/>
</dbReference>
<evidence type="ECO:0000313" key="3">
    <source>
        <dbReference type="EMBL" id="KAK7448849.1"/>
    </source>
</evidence>
<gene>
    <name evidence="3" type="ORF">VKT23_013578</name>
</gene>
<evidence type="ECO:0000256" key="2">
    <source>
        <dbReference type="ARBA" id="ARBA00022691"/>
    </source>
</evidence>
<name>A0ABR1J5L4_9AGAR</name>
<accession>A0ABR1J5L4</accession>
<comment type="caution">
    <text evidence="3">The sequence shown here is derived from an EMBL/GenBank/DDBJ whole genome shotgun (WGS) entry which is preliminary data.</text>
</comment>
<organism evidence="3 4">
    <name type="scientific">Marasmiellus scandens</name>
    <dbReference type="NCBI Taxonomy" id="2682957"/>
    <lineage>
        <taxon>Eukaryota</taxon>
        <taxon>Fungi</taxon>
        <taxon>Dikarya</taxon>
        <taxon>Basidiomycota</taxon>
        <taxon>Agaricomycotina</taxon>
        <taxon>Agaricomycetes</taxon>
        <taxon>Agaricomycetidae</taxon>
        <taxon>Agaricales</taxon>
        <taxon>Marasmiineae</taxon>
        <taxon>Omphalotaceae</taxon>
        <taxon>Marasmiellus</taxon>
    </lineage>
</organism>
<sequence>MQTESSQTSFELSLEEAQFFQSQTGITDLEELRSHILSVQEEALKTHAYPCIRYFLFLRLRIAKHPAYKILLEGMKSDKSALFLDVGCCFGADIRNAIADGCLGENIIGSDINQGK</sequence>
<keyword evidence="4" id="KW-1185">Reference proteome</keyword>
<dbReference type="EMBL" id="JBANRG010000037">
    <property type="protein sequence ID" value="KAK7448849.1"/>
    <property type="molecule type" value="Genomic_DNA"/>
</dbReference>
<dbReference type="PANTHER" id="PTHR35897">
    <property type="entry name" value="METHYLTRANSFERASE AUSD"/>
    <property type="match status" value="1"/>
</dbReference>